<organism evidence="1 2">
    <name type="scientific">Folsomia candida</name>
    <name type="common">Springtail</name>
    <dbReference type="NCBI Taxonomy" id="158441"/>
    <lineage>
        <taxon>Eukaryota</taxon>
        <taxon>Metazoa</taxon>
        <taxon>Ecdysozoa</taxon>
        <taxon>Arthropoda</taxon>
        <taxon>Hexapoda</taxon>
        <taxon>Collembola</taxon>
        <taxon>Entomobryomorpha</taxon>
        <taxon>Isotomoidea</taxon>
        <taxon>Isotomidae</taxon>
        <taxon>Proisotominae</taxon>
        <taxon>Folsomia</taxon>
    </lineage>
</organism>
<name>A0A226EPE5_FOLCA</name>
<evidence type="ECO:0000313" key="1">
    <source>
        <dbReference type="EMBL" id="OXA58446.1"/>
    </source>
</evidence>
<sequence length="118" mass="12532">MASAYQLQGHLKNFTFLWNYGFAMHIQFFSRPLVYLSSHQLAVPDVYMASRLWLTASGLAASSPLLGTLLSNTTTFGLGGGAAAVVKSKVSTALAEVPGELSAEPFSPGLSIPHELCT</sequence>
<comment type="caution">
    <text evidence="1">The sequence shown here is derived from an EMBL/GenBank/DDBJ whole genome shotgun (WGS) entry which is preliminary data.</text>
</comment>
<accession>A0A226EPE5</accession>
<evidence type="ECO:0000313" key="2">
    <source>
        <dbReference type="Proteomes" id="UP000198287"/>
    </source>
</evidence>
<proteinExistence type="predicted"/>
<protein>
    <submittedName>
        <fullName evidence="1">Uncharacterized protein</fullName>
    </submittedName>
</protein>
<dbReference type="Proteomes" id="UP000198287">
    <property type="component" value="Unassembled WGS sequence"/>
</dbReference>
<dbReference type="AlphaFoldDB" id="A0A226EPE5"/>
<dbReference type="EMBL" id="LNIX01000003">
    <property type="protein sequence ID" value="OXA58446.1"/>
    <property type="molecule type" value="Genomic_DNA"/>
</dbReference>
<keyword evidence="2" id="KW-1185">Reference proteome</keyword>
<gene>
    <name evidence="1" type="ORF">Fcan01_08158</name>
</gene>
<reference evidence="1 2" key="1">
    <citation type="submission" date="2015-12" db="EMBL/GenBank/DDBJ databases">
        <title>The genome of Folsomia candida.</title>
        <authorList>
            <person name="Faddeeva A."/>
            <person name="Derks M.F."/>
            <person name="Anvar Y."/>
            <person name="Smit S."/>
            <person name="Van Straalen N."/>
            <person name="Roelofs D."/>
        </authorList>
    </citation>
    <scope>NUCLEOTIDE SEQUENCE [LARGE SCALE GENOMIC DNA]</scope>
    <source>
        <strain evidence="1 2">VU population</strain>
        <tissue evidence="1">Whole body</tissue>
    </source>
</reference>